<evidence type="ECO:0000313" key="1">
    <source>
        <dbReference type="EMBL" id="KAF9643697.1"/>
    </source>
</evidence>
<sequence length="383" mass="42727">MEEGWINSISDVVSGAGTSPTSLSPEDAAALAETFHKAVQHLHLSNSFMQDLWIRLRVHALLRGLYVFPNVELCNDSPNYNPLGFMDTWKGKHYGDSVCIKAIRTRNEAHLEKVKNIFWHEVEGCKHFSHPNVLPVLQVSETLPPLCIMSPWMPDGNISQYTQKNPSVNRLMLLAEVCHGLSYLHDQDISHGCIAPGNILITQDGRACLGDFGILGGFGDLSFTRFKLGTARYVALEQVSLLKSSPSKKSDVYSLAVTSFTVLTGVVPYDGVRGHYSLKLRIQSGERPPRPTNPDSVLWLQDSVWNMITMCWSEDPNQRWGVSAMCNLFSMLSLREVQKVKLGNLNAPKVGNPVIIRRSQKLKEGTDNVEAPFHRLPLTSSLY</sequence>
<reference evidence="1" key="1">
    <citation type="submission" date="2019-10" db="EMBL/GenBank/DDBJ databases">
        <authorList>
            <consortium name="DOE Joint Genome Institute"/>
            <person name="Kuo A."/>
            <person name="Miyauchi S."/>
            <person name="Kiss E."/>
            <person name="Drula E."/>
            <person name="Kohler A."/>
            <person name="Sanchez-Garcia M."/>
            <person name="Andreopoulos B."/>
            <person name="Barry K.W."/>
            <person name="Bonito G."/>
            <person name="Buee M."/>
            <person name="Carver A."/>
            <person name="Chen C."/>
            <person name="Cichocki N."/>
            <person name="Clum A."/>
            <person name="Culley D."/>
            <person name="Crous P.W."/>
            <person name="Fauchery L."/>
            <person name="Girlanda M."/>
            <person name="Hayes R."/>
            <person name="Keri Z."/>
            <person name="Labutti K."/>
            <person name="Lipzen A."/>
            <person name="Lombard V."/>
            <person name="Magnuson J."/>
            <person name="Maillard F."/>
            <person name="Morin E."/>
            <person name="Murat C."/>
            <person name="Nolan M."/>
            <person name="Ohm R."/>
            <person name="Pangilinan J."/>
            <person name="Pereira M."/>
            <person name="Perotto S."/>
            <person name="Peter M."/>
            <person name="Riley R."/>
            <person name="Sitrit Y."/>
            <person name="Stielow B."/>
            <person name="Szollosi G."/>
            <person name="Zifcakova L."/>
            <person name="Stursova M."/>
            <person name="Spatafora J.W."/>
            <person name="Tedersoo L."/>
            <person name="Vaario L.-M."/>
            <person name="Yamada A."/>
            <person name="Yan M."/>
            <person name="Wang P."/>
            <person name="Xu J."/>
            <person name="Bruns T."/>
            <person name="Baldrian P."/>
            <person name="Vilgalys R."/>
            <person name="Henrissat B."/>
            <person name="Grigoriev I.V."/>
            <person name="Hibbett D."/>
            <person name="Nagy L.G."/>
            <person name="Martin F.M."/>
        </authorList>
    </citation>
    <scope>NUCLEOTIDE SEQUENCE</scope>
    <source>
        <strain evidence="1">P2</strain>
    </source>
</reference>
<dbReference type="EMBL" id="MU118194">
    <property type="protein sequence ID" value="KAF9643697.1"/>
    <property type="molecule type" value="Genomic_DNA"/>
</dbReference>
<evidence type="ECO:0000313" key="2">
    <source>
        <dbReference type="Proteomes" id="UP000886501"/>
    </source>
</evidence>
<name>A0ACB6Z2F0_THEGA</name>
<keyword evidence="2" id="KW-1185">Reference proteome</keyword>
<dbReference type="Proteomes" id="UP000886501">
    <property type="component" value="Unassembled WGS sequence"/>
</dbReference>
<comment type="caution">
    <text evidence="1">The sequence shown here is derived from an EMBL/GenBank/DDBJ whole genome shotgun (WGS) entry which is preliminary data.</text>
</comment>
<protein>
    <submittedName>
        <fullName evidence="1">Kinase-like protein</fullName>
    </submittedName>
</protein>
<accession>A0ACB6Z2F0</accession>
<proteinExistence type="predicted"/>
<reference evidence="1" key="2">
    <citation type="journal article" date="2020" name="Nat. Commun.">
        <title>Large-scale genome sequencing of mycorrhizal fungi provides insights into the early evolution of symbiotic traits.</title>
        <authorList>
            <person name="Miyauchi S."/>
            <person name="Kiss E."/>
            <person name="Kuo A."/>
            <person name="Drula E."/>
            <person name="Kohler A."/>
            <person name="Sanchez-Garcia M."/>
            <person name="Morin E."/>
            <person name="Andreopoulos B."/>
            <person name="Barry K.W."/>
            <person name="Bonito G."/>
            <person name="Buee M."/>
            <person name="Carver A."/>
            <person name="Chen C."/>
            <person name="Cichocki N."/>
            <person name="Clum A."/>
            <person name="Culley D."/>
            <person name="Crous P.W."/>
            <person name="Fauchery L."/>
            <person name="Girlanda M."/>
            <person name="Hayes R.D."/>
            <person name="Keri Z."/>
            <person name="LaButti K."/>
            <person name="Lipzen A."/>
            <person name="Lombard V."/>
            <person name="Magnuson J."/>
            <person name="Maillard F."/>
            <person name="Murat C."/>
            <person name="Nolan M."/>
            <person name="Ohm R.A."/>
            <person name="Pangilinan J."/>
            <person name="Pereira M.F."/>
            <person name="Perotto S."/>
            <person name="Peter M."/>
            <person name="Pfister S."/>
            <person name="Riley R."/>
            <person name="Sitrit Y."/>
            <person name="Stielow J.B."/>
            <person name="Szollosi G."/>
            <person name="Zifcakova L."/>
            <person name="Stursova M."/>
            <person name="Spatafora J.W."/>
            <person name="Tedersoo L."/>
            <person name="Vaario L.M."/>
            <person name="Yamada A."/>
            <person name="Yan M."/>
            <person name="Wang P."/>
            <person name="Xu J."/>
            <person name="Bruns T."/>
            <person name="Baldrian P."/>
            <person name="Vilgalys R."/>
            <person name="Dunand C."/>
            <person name="Henrissat B."/>
            <person name="Grigoriev I.V."/>
            <person name="Hibbett D."/>
            <person name="Nagy L.G."/>
            <person name="Martin F.M."/>
        </authorList>
    </citation>
    <scope>NUCLEOTIDE SEQUENCE</scope>
    <source>
        <strain evidence="1">P2</strain>
    </source>
</reference>
<gene>
    <name evidence="1" type="ORF">BDM02DRAFT_1367076</name>
</gene>
<organism evidence="1 2">
    <name type="scientific">Thelephora ganbajun</name>
    <name type="common">Ganba fungus</name>
    <dbReference type="NCBI Taxonomy" id="370292"/>
    <lineage>
        <taxon>Eukaryota</taxon>
        <taxon>Fungi</taxon>
        <taxon>Dikarya</taxon>
        <taxon>Basidiomycota</taxon>
        <taxon>Agaricomycotina</taxon>
        <taxon>Agaricomycetes</taxon>
        <taxon>Thelephorales</taxon>
        <taxon>Thelephoraceae</taxon>
        <taxon>Thelephora</taxon>
    </lineage>
</organism>